<protein>
    <submittedName>
        <fullName evidence="1">Uncharacterized protein</fullName>
    </submittedName>
</protein>
<dbReference type="EMBL" id="NVBO01000244">
    <property type="protein sequence ID" value="PFR96843.1"/>
    <property type="molecule type" value="Genomic_DNA"/>
</dbReference>
<comment type="caution">
    <text evidence="1">The sequence shown here is derived from an EMBL/GenBank/DDBJ whole genome shotgun (WGS) entry which is preliminary data.</text>
</comment>
<dbReference type="Proteomes" id="UP000226357">
    <property type="component" value="Unassembled WGS sequence"/>
</dbReference>
<sequence length="47" mass="5307">MLKCFFALFLVLLFAATGFFTFSYFATEEYGGTGMLYSVTPYISIVK</sequence>
<evidence type="ECO:0000313" key="1">
    <source>
        <dbReference type="EMBL" id="PFR96843.1"/>
    </source>
</evidence>
<evidence type="ECO:0000313" key="2">
    <source>
        <dbReference type="Proteomes" id="UP000226357"/>
    </source>
</evidence>
<proteinExistence type="predicted"/>
<accession>A0AA44TD20</accession>
<organism evidence="1 2">
    <name type="scientific">Bacillus cereus</name>
    <dbReference type="NCBI Taxonomy" id="1396"/>
    <lineage>
        <taxon>Bacteria</taxon>
        <taxon>Bacillati</taxon>
        <taxon>Bacillota</taxon>
        <taxon>Bacilli</taxon>
        <taxon>Bacillales</taxon>
        <taxon>Bacillaceae</taxon>
        <taxon>Bacillus</taxon>
        <taxon>Bacillus cereus group</taxon>
    </lineage>
</organism>
<name>A0AA44TD20_BACCE</name>
<dbReference type="AlphaFoldDB" id="A0AA44TD20"/>
<reference evidence="1 2" key="1">
    <citation type="submission" date="2017-09" db="EMBL/GenBank/DDBJ databases">
        <title>Large-scale bioinformatics analysis of Bacillus genomes uncovers conserved roles of natural products in bacterial physiology.</title>
        <authorList>
            <consortium name="Agbiome Team Llc"/>
            <person name="Bleich R.M."/>
            <person name="Grubbs K.J."/>
            <person name="Santa Maria K.C."/>
            <person name="Allen S.E."/>
            <person name="Farag S."/>
            <person name="Shank E.A."/>
            <person name="Bowers A."/>
        </authorList>
    </citation>
    <scope>NUCLEOTIDE SEQUENCE [LARGE SCALE GENOMIC DNA]</scope>
    <source>
        <strain evidence="1 2">AFS067272</strain>
    </source>
</reference>
<gene>
    <name evidence="1" type="ORF">COK38_20370</name>
</gene>